<keyword evidence="9" id="KW-1185">Reference proteome</keyword>
<evidence type="ECO:0000256" key="4">
    <source>
        <dbReference type="ARBA" id="ARBA00022840"/>
    </source>
</evidence>
<dbReference type="InterPro" id="IPR003439">
    <property type="entry name" value="ABC_transporter-like_ATP-bd"/>
</dbReference>
<dbReference type="SUPFAM" id="SSF52540">
    <property type="entry name" value="P-loop containing nucleoside triphosphate hydrolases"/>
    <property type="match status" value="1"/>
</dbReference>
<evidence type="ECO:0000256" key="1">
    <source>
        <dbReference type="ARBA" id="ARBA00005417"/>
    </source>
</evidence>
<sequence length="265" mass="29045">MNSPAVLIGDLGYFYQAERWILRHLDLCVPRGSIFAILAPNGRGKTTLLQLLLGALKPREGSIKVDGRCAFVPQLFEVSFDYSVLDMVLMGRARRIGLFSQPAREDEAAALEALERFGLGDYASRAFHELSGGQRQLVVFARAIVAEAEILILDEPTSALDLRHQALILKWVGTLSREHGLTIVMTTHHPHHALAVADAALLMQGEADYTTGPVSQILTEASLGRLYGAPLKRLSFEHEGRRIETFAAIPPVRSSAGKDHWGDAS</sequence>
<dbReference type="InterPro" id="IPR027417">
    <property type="entry name" value="P-loop_NTPase"/>
</dbReference>
<dbReference type="HOGENOM" id="CLU_000604_1_11_5"/>
<evidence type="ECO:0000313" key="8">
    <source>
        <dbReference type="EMBL" id="ACK52357.1"/>
    </source>
</evidence>
<organism evidence="8 9">
    <name type="scientific">Methylocella silvestris (strain DSM 15510 / CIP 108128 / LMG 27833 / NCIMB 13906 / BL2)</name>
    <dbReference type="NCBI Taxonomy" id="395965"/>
    <lineage>
        <taxon>Bacteria</taxon>
        <taxon>Pseudomonadati</taxon>
        <taxon>Pseudomonadota</taxon>
        <taxon>Alphaproteobacteria</taxon>
        <taxon>Hyphomicrobiales</taxon>
        <taxon>Beijerinckiaceae</taxon>
        <taxon>Methylocella</taxon>
    </lineage>
</organism>
<dbReference type="STRING" id="395965.Msil_3468"/>
<evidence type="ECO:0000256" key="6">
    <source>
        <dbReference type="ARBA" id="ARBA00023065"/>
    </source>
</evidence>
<dbReference type="AlphaFoldDB" id="B8ETK5"/>
<accession>B8ETK5</accession>
<dbReference type="GO" id="GO:0016887">
    <property type="term" value="F:ATP hydrolysis activity"/>
    <property type="evidence" value="ECO:0007669"/>
    <property type="project" value="InterPro"/>
</dbReference>
<evidence type="ECO:0000256" key="5">
    <source>
        <dbReference type="ARBA" id="ARBA00022906"/>
    </source>
</evidence>
<dbReference type="PANTHER" id="PTHR42734:SF6">
    <property type="entry name" value="MOLYBDATE IMPORT ATP-BINDING PROTEIN MOLC"/>
    <property type="match status" value="1"/>
</dbReference>
<dbReference type="GO" id="GO:0005524">
    <property type="term" value="F:ATP binding"/>
    <property type="evidence" value="ECO:0007669"/>
    <property type="project" value="UniProtKB-KW"/>
</dbReference>
<keyword evidence="5" id="KW-0862">Zinc</keyword>
<dbReference type="Gene3D" id="3.40.50.300">
    <property type="entry name" value="P-loop containing nucleotide triphosphate hydrolases"/>
    <property type="match status" value="1"/>
</dbReference>
<evidence type="ECO:0000256" key="3">
    <source>
        <dbReference type="ARBA" id="ARBA00022741"/>
    </source>
</evidence>
<dbReference type="KEGG" id="msl:Msil_3468"/>
<name>B8ETK5_METSB</name>
<feature type="domain" description="ABC transporter" evidence="7">
    <location>
        <begin position="6"/>
        <end position="230"/>
    </location>
</feature>
<dbReference type="PROSITE" id="PS50893">
    <property type="entry name" value="ABC_TRANSPORTER_2"/>
    <property type="match status" value="1"/>
</dbReference>
<dbReference type="InterPro" id="IPR003593">
    <property type="entry name" value="AAA+_ATPase"/>
</dbReference>
<proteinExistence type="inferred from homology"/>
<keyword evidence="2" id="KW-0813">Transport</keyword>
<dbReference type="InterPro" id="IPR050153">
    <property type="entry name" value="Metal_Ion_Import_ABC"/>
</dbReference>
<dbReference type="eggNOG" id="COG1120">
    <property type="taxonomic scope" value="Bacteria"/>
</dbReference>
<dbReference type="PROSITE" id="PS00211">
    <property type="entry name" value="ABC_TRANSPORTER_1"/>
    <property type="match status" value="1"/>
</dbReference>
<keyword evidence="5" id="KW-0864">Zinc transport</keyword>
<evidence type="ECO:0000259" key="7">
    <source>
        <dbReference type="PROSITE" id="PS50893"/>
    </source>
</evidence>
<dbReference type="Proteomes" id="UP000002257">
    <property type="component" value="Chromosome"/>
</dbReference>
<gene>
    <name evidence="8" type="ordered locus">Msil_3468</name>
</gene>
<dbReference type="RefSeq" id="WP_012592426.1">
    <property type="nucleotide sequence ID" value="NC_011666.1"/>
</dbReference>
<evidence type="ECO:0000256" key="2">
    <source>
        <dbReference type="ARBA" id="ARBA00022448"/>
    </source>
</evidence>
<protein>
    <submittedName>
        <fullName evidence="8">ABC transporter related</fullName>
    </submittedName>
</protein>
<reference evidence="8 9" key="1">
    <citation type="journal article" date="2010" name="J. Bacteriol.">
        <title>Complete genome sequence of the aerobic facultative methanotroph Methylocella silvestris BL2.</title>
        <authorList>
            <person name="Chen Y."/>
            <person name="Crombie A."/>
            <person name="Rahman M.T."/>
            <person name="Dedysh S.N."/>
            <person name="Liesack W."/>
            <person name="Stott M.B."/>
            <person name="Alam M."/>
            <person name="Theisen A.R."/>
            <person name="Murrell J.C."/>
            <person name="Dunfield P.F."/>
        </authorList>
    </citation>
    <scope>NUCLEOTIDE SEQUENCE [LARGE SCALE GENOMIC DNA]</scope>
    <source>
        <strain evidence="9">DSM 15510 / CIP 108128 / LMG 27833 / NCIMB 13906 / BL2</strain>
    </source>
</reference>
<dbReference type="OrthoDB" id="9805601at2"/>
<dbReference type="GO" id="GO:0006829">
    <property type="term" value="P:zinc ion transport"/>
    <property type="evidence" value="ECO:0007669"/>
    <property type="project" value="UniProtKB-KW"/>
</dbReference>
<dbReference type="EMBL" id="CP001280">
    <property type="protein sequence ID" value="ACK52357.1"/>
    <property type="molecule type" value="Genomic_DNA"/>
</dbReference>
<dbReference type="PANTHER" id="PTHR42734">
    <property type="entry name" value="METAL TRANSPORT SYSTEM ATP-BINDING PROTEIN TM_0124-RELATED"/>
    <property type="match status" value="1"/>
</dbReference>
<keyword evidence="3" id="KW-0547">Nucleotide-binding</keyword>
<dbReference type="Pfam" id="PF00005">
    <property type="entry name" value="ABC_tran"/>
    <property type="match status" value="1"/>
</dbReference>
<dbReference type="InterPro" id="IPR017871">
    <property type="entry name" value="ABC_transporter-like_CS"/>
</dbReference>
<keyword evidence="6" id="KW-0406">Ion transport</keyword>
<evidence type="ECO:0000313" key="9">
    <source>
        <dbReference type="Proteomes" id="UP000002257"/>
    </source>
</evidence>
<keyword evidence="4" id="KW-0067">ATP-binding</keyword>
<comment type="similarity">
    <text evidence="1">Belongs to the ABC transporter superfamily.</text>
</comment>
<dbReference type="SMART" id="SM00382">
    <property type="entry name" value="AAA"/>
    <property type="match status" value="1"/>
</dbReference>